<dbReference type="GO" id="GO:0005886">
    <property type="term" value="C:plasma membrane"/>
    <property type="evidence" value="ECO:0007669"/>
    <property type="project" value="TreeGrafter"/>
</dbReference>
<evidence type="ECO:0000256" key="5">
    <source>
        <dbReference type="SAM" id="MobiDB-lite"/>
    </source>
</evidence>
<dbReference type="PANTHER" id="PTHR23502">
    <property type="entry name" value="MAJOR FACILITATOR SUPERFAMILY"/>
    <property type="match status" value="1"/>
</dbReference>
<dbReference type="OrthoDB" id="3365399at2759"/>
<sequence length="590" mass="64729">MSLNEKEAVMASSTAKETISPSVGSHTTDTSRTIEPHHDDDHSSISSASTDSLSDTDDVQSIHQSLSRNAGLEEPGDKAMAHITTTTTNMTTDPRFEIDFDDNGENPQDWPMWRKALTIFFMSYSTLVVVMYSTSYTSGIPGMMATFGIKSKTLVVLGITTYLAGLALGSLLLAPLSEMYGRRPVYLIAVAMFTVLIIPCALANNLPQILVLRFFGAIAGAAMISNAPGTVSDIVSDDYRALAFSIWSIGPMNGPVVGPLVGGFVFQALGWRWTNWVVMIGSGTSWFMVFLIPETYAPAILRAKSAKKRKEEDDPRWYSRYDDKKSFLPMLRENLYRPLSMAVNEPICIFWNVYIALVYGVLYLCFVSYPIVFSELRGWSPGMTGLSYIGIGVGGMCVILSEPLLRKMINAHPKDPETGKVYPEAMVSVVCLAAVSVPVGEMIFAWTCTPNVHWIAPLLAGIPFGAGNCGVFIYASNYLVHSYGIYAASALAGNAVLRSAMGGALPLAGPKMYATLGPHWSATMLSLIEFAMIPIPVVFYRYGHKIREKSALIRQMREDRDKLDSKKRKAAEKVARREADETGEKKELEV</sequence>
<dbReference type="PROSITE" id="PS00216">
    <property type="entry name" value="SUGAR_TRANSPORT_1"/>
    <property type="match status" value="1"/>
</dbReference>
<dbReference type="FunFam" id="1.20.1250.20:FF:000011">
    <property type="entry name" value="MFS multidrug transporter, putative"/>
    <property type="match status" value="1"/>
</dbReference>
<dbReference type="SUPFAM" id="SSF103473">
    <property type="entry name" value="MFS general substrate transporter"/>
    <property type="match status" value="1"/>
</dbReference>
<dbReference type="GO" id="GO:0140115">
    <property type="term" value="P:export across plasma membrane"/>
    <property type="evidence" value="ECO:0007669"/>
    <property type="project" value="UniProtKB-ARBA"/>
</dbReference>
<dbReference type="Pfam" id="PF07690">
    <property type="entry name" value="MFS_1"/>
    <property type="match status" value="1"/>
</dbReference>
<dbReference type="GO" id="GO:0022857">
    <property type="term" value="F:transmembrane transporter activity"/>
    <property type="evidence" value="ECO:0007669"/>
    <property type="project" value="InterPro"/>
</dbReference>
<evidence type="ECO:0000256" key="1">
    <source>
        <dbReference type="ARBA" id="ARBA00004141"/>
    </source>
</evidence>
<dbReference type="AlphaFoldDB" id="A0A9W9D7W5"/>
<feature type="compositionally biased region" description="Low complexity" evidence="5">
    <location>
        <begin position="44"/>
        <end position="53"/>
    </location>
</feature>
<evidence type="ECO:0000313" key="8">
    <source>
        <dbReference type="EMBL" id="KAJ4404309.1"/>
    </source>
</evidence>
<feature type="region of interest" description="Disordered" evidence="5">
    <location>
        <begin position="557"/>
        <end position="590"/>
    </location>
</feature>
<dbReference type="EMBL" id="JAPEVA010000044">
    <property type="protein sequence ID" value="KAJ4404309.1"/>
    <property type="molecule type" value="Genomic_DNA"/>
</dbReference>
<evidence type="ECO:0000256" key="6">
    <source>
        <dbReference type="SAM" id="Phobius"/>
    </source>
</evidence>
<reference evidence="8" key="1">
    <citation type="submission" date="2022-10" db="EMBL/GenBank/DDBJ databases">
        <title>Tapping the CABI collections for fungal endophytes: first genome assemblies for Collariella, Neodidymelliopsis, Ascochyta clinopodiicola, Didymella pomorum, Didymosphaeria variabile, Neocosmospora piperis and Neocucurbitaria cava.</title>
        <authorList>
            <person name="Hill R."/>
        </authorList>
    </citation>
    <scope>NUCLEOTIDE SEQUENCE</scope>
    <source>
        <strain evidence="8">IMI 355091</strain>
    </source>
</reference>
<keyword evidence="3 6" id="KW-1133">Transmembrane helix</keyword>
<feature type="transmembrane region" description="Helical" evidence="6">
    <location>
        <begin position="154"/>
        <end position="173"/>
    </location>
</feature>
<keyword evidence="2 6" id="KW-0812">Transmembrane</keyword>
<dbReference type="CDD" id="cd17323">
    <property type="entry name" value="MFS_Tpo1_MDR_like"/>
    <property type="match status" value="1"/>
</dbReference>
<dbReference type="Proteomes" id="UP001140510">
    <property type="component" value="Unassembled WGS sequence"/>
</dbReference>
<gene>
    <name evidence="8" type="ORF">N0V91_006003</name>
</gene>
<feature type="transmembrane region" description="Helical" evidence="6">
    <location>
        <begin position="349"/>
        <end position="373"/>
    </location>
</feature>
<feature type="compositionally biased region" description="Basic and acidic residues" evidence="5">
    <location>
        <begin position="571"/>
        <end position="590"/>
    </location>
</feature>
<feature type="transmembrane region" description="Helical" evidence="6">
    <location>
        <begin position="452"/>
        <end position="474"/>
    </location>
</feature>
<accession>A0A9W9D7W5</accession>
<dbReference type="InterPro" id="IPR036259">
    <property type="entry name" value="MFS_trans_sf"/>
</dbReference>
<feature type="transmembrane region" description="Helical" evidence="6">
    <location>
        <begin position="385"/>
        <end position="405"/>
    </location>
</feature>
<evidence type="ECO:0000313" key="9">
    <source>
        <dbReference type="Proteomes" id="UP001140510"/>
    </source>
</evidence>
<feature type="compositionally biased region" description="Polar residues" evidence="5">
    <location>
        <begin position="59"/>
        <end position="68"/>
    </location>
</feature>
<dbReference type="PROSITE" id="PS50850">
    <property type="entry name" value="MFS"/>
    <property type="match status" value="1"/>
</dbReference>
<feature type="transmembrane region" description="Helical" evidence="6">
    <location>
        <begin position="520"/>
        <end position="540"/>
    </location>
</feature>
<feature type="region of interest" description="Disordered" evidence="5">
    <location>
        <begin position="1"/>
        <end position="79"/>
    </location>
</feature>
<organism evidence="8 9">
    <name type="scientific">Didymella pomorum</name>
    <dbReference type="NCBI Taxonomy" id="749634"/>
    <lineage>
        <taxon>Eukaryota</taxon>
        <taxon>Fungi</taxon>
        <taxon>Dikarya</taxon>
        <taxon>Ascomycota</taxon>
        <taxon>Pezizomycotina</taxon>
        <taxon>Dothideomycetes</taxon>
        <taxon>Pleosporomycetidae</taxon>
        <taxon>Pleosporales</taxon>
        <taxon>Pleosporineae</taxon>
        <taxon>Didymellaceae</taxon>
        <taxon>Didymella</taxon>
    </lineage>
</organism>
<feature type="transmembrane region" description="Helical" evidence="6">
    <location>
        <begin position="185"/>
        <end position="204"/>
    </location>
</feature>
<evidence type="ECO:0000256" key="2">
    <source>
        <dbReference type="ARBA" id="ARBA00022692"/>
    </source>
</evidence>
<dbReference type="InterPro" id="IPR005829">
    <property type="entry name" value="Sugar_transporter_CS"/>
</dbReference>
<keyword evidence="9" id="KW-1185">Reference proteome</keyword>
<feature type="transmembrane region" description="Helical" evidence="6">
    <location>
        <begin position="425"/>
        <end position="446"/>
    </location>
</feature>
<feature type="transmembrane region" description="Helical" evidence="6">
    <location>
        <begin position="241"/>
        <end position="270"/>
    </location>
</feature>
<dbReference type="InterPro" id="IPR020846">
    <property type="entry name" value="MFS_dom"/>
</dbReference>
<feature type="transmembrane region" description="Helical" evidence="6">
    <location>
        <begin position="276"/>
        <end position="301"/>
    </location>
</feature>
<dbReference type="GO" id="GO:0042908">
    <property type="term" value="P:xenobiotic transport"/>
    <property type="evidence" value="ECO:0007669"/>
    <property type="project" value="UniProtKB-ARBA"/>
</dbReference>
<feature type="compositionally biased region" description="Basic and acidic residues" evidence="5">
    <location>
        <begin position="32"/>
        <end position="43"/>
    </location>
</feature>
<dbReference type="InterPro" id="IPR011701">
    <property type="entry name" value="MFS"/>
</dbReference>
<dbReference type="Gene3D" id="1.20.1250.20">
    <property type="entry name" value="MFS general substrate transporter like domains"/>
    <property type="match status" value="1"/>
</dbReference>
<feature type="compositionally biased region" description="Polar residues" evidence="5">
    <location>
        <begin position="11"/>
        <end position="31"/>
    </location>
</feature>
<proteinExistence type="predicted"/>
<feature type="domain" description="Major facilitator superfamily (MFS) profile" evidence="7">
    <location>
        <begin position="111"/>
        <end position="590"/>
    </location>
</feature>
<feature type="transmembrane region" description="Helical" evidence="6">
    <location>
        <begin position="116"/>
        <end position="134"/>
    </location>
</feature>
<feature type="transmembrane region" description="Helical" evidence="6">
    <location>
        <begin position="486"/>
        <end position="508"/>
    </location>
</feature>
<protein>
    <recommendedName>
        <fullName evidence="7">Major facilitator superfamily (MFS) profile domain-containing protein</fullName>
    </recommendedName>
</protein>
<keyword evidence="4 6" id="KW-0472">Membrane</keyword>
<dbReference type="PANTHER" id="PTHR23502:SF12">
    <property type="entry name" value="MULTIDRUG TRANSPORTER, PUTATIVE (AFU_ORTHOLOGUE AFUA_1G06440)-RELATED"/>
    <property type="match status" value="1"/>
</dbReference>
<feature type="transmembrane region" description="Helical" evidence="6">
    <location>
        <begin position="210"/>
        <end position="229"/>
    </location>
</feature>
<comment type="subcellular location">
    <subcellularLocation>
        <location evidence="1">Membrane</location>
        <topology evidence="1">Multi-pass membrane protein</topology>
    </subcellularLocation>
</comment>
<evidence type="ECO:0000259" key="7">
    <source>
        <dbReference type="PROSITE" id="PS50850"/>
    </source>
</evidence>
<comment type="caution">
    <text evidence="8">The sequence shown here is derived from an EMBL/GenBank/DDBJ whole genome shotgun (WGS) entry which is preliminary data.</text>
</comment>
<evidence type="ECO:0000256" key="3">
    <source>
        <dbReference type="ARBA" id="ARBA00022989"/>
    </source>
</evidence>
<evidence type="ECO:0000256" key="4">
    <source>
        <dbReference type="ARBA" id="ARBA00023136"/>
    </source>
</evidence>
<name>A0A9W9D7W5_9PLEO</name>